<proteinExistence type="inferred from homology"/>
<evidence type="ECO:0000256" key="2">
    <source>
        <dbReference type="ARBA" id="ARBA00023067"/>
    </source>
</evidence>
<evidence type="ECO:0000313" key="5">
    <source>
        <dbReference type="EMBL" id="OZC03136.1"/>
    </source>
</evidence>
<accession>A0A259TZM5</accession>
<keyword evidence="6" id="KW-1185">Reference proteome</keyword>
<dbReference type="Proteomes" id="UP000216446">
    <property type="component" value="Unassembled WGS sequence"/>
</dbReference>
<dbReference type="SUPFAM" id="SSF47729">
    <property type="entry name" value="IHF-like DNA-binding proteins"/>
    <property type="match status" value="1"/>
</dbReference>
<dbReference type="InterPro" id="IPR000119">
    <property type="entry name" value="Hist_DNA-bd"/>
</dbReference>
<sequence length="94" mass="10203">MTKAQIVDRIAEATGLTKLETEAVVDGFMHTVIQAVVDGEGVELRGFGSFKSQHRAARTARNPRTNEPVPVAARSLPVFKPAAEFKRLVEEANA</sequence>
<dbReference type="InterPro" id="IPR010992">
    <property type="entry name" value="IHF-like_DNA-bd_dom_sf"/>
</dbReference>
<dbReference type="GO" id="GO:0030261">
    <property type="term" value="P:chromosome condensation"/>
    <property type="evidence" value="ECO:0007669"/>
    <property type="project" value="UniProtKB-KW"/>
</dbReference>
<dbReference type="FunCoup" id="A0A259TZM5">
    <property type="interactions" value="410"/>
</dbReference>
<evidence type="ECO:0000256" key="4">
    <source>
        <dbReference type="RuleBase" id="RU003939"/>
    </source>
</evidence>
<protein>
    <submittedName>
        <fullName evidence="5">Integration host factor subunit beta</fullName>
    </submittedName>
</protein>
<dbReference type="GO" id="GO:0030527">
    <property type="term" value="F:structural constituent of chromatin"/>
    <property type="evidence" value="ECO:0007669"/>
    <property type="project" value="InterPro"/>
</dbReference>
<dbReference type="RefSeq" id="WP_094548171.1">
    <property type="nucleotide sequence ID" value="NZ_MQWB01000001.1"/>
</dbReference>
<name>A0A259TZM5_9BACT</name>
<gene>
    <name evidence="5" type="ORF">BSZ36_09215</name>
</gene>
<reference evidence="5 6" key="1">
    <citation type="submission" date="2016-11" db="EMBL/GenBank/DDBJ databases">
        <title>Study of marine rhodopsin-containing bacteria.</title>
        <authorList>
            <person name="Yoshizawa S."/>
            <person name="Kumagai Y."/>
            <person name="Kogure K."/>
        </authorList>
    </citation>
    <scope>NUCLEOTIDE SEQUENCE [LARGE SCALE GENOMIC DNA]</scope>
    <source>
        <strain evidence="5 6">SG-29</strain>
    </source>
</reference>
<dbReference type="InParanoid" id="A0A259TZM5"/>
<dbReference type="CDD" id="cd13836">
    <property type="entry name" value="IHF_B"/>
    <property type="match status" value="1"/>
</dbReference>
<organism evidence="5 6">
    <name type="scientific">Rubricoccus marinus</name>
    <dbReference type="NCBI Taxonomy" id="716817"/>
    <lineage>
        <taxon>Bacteria</taxon>
        <taxon>Pseudomonadati</taxon>
        <taxon>Rhodothermota</taxon>
        <taxon>Rhodothermia</taxon>
        <taxon>Rhodothermales</taxon>
        <taxon>Rubricoccaceae</taxon>
        <taxon>Rubricoccus</taxon>
    </lineage>
</organism>
<dbReference type="GO" id="GO:0003677">
    <property type="term" value="F:DNA binding"/>
    <property type="evidence" value="ECO:0007669"/>
    <property type="project" value="UniProtKB-KW"/>
</dbReference>
<evidence type="ECO:0000256" key="3">
    <source>
        <dbReference type="ARBA" id="ARBA00023125"/>
    </source>
</evidence>
<keyword evidence="2" id="KW-0226">DNA condensation</keyword>
<dbReference type="Gene3D" id="4.10.520.10">
    <property type="entry name" value="IHF-like DNA-binding proteins"/>
    <property type="match status" value="1"/>
</dbReference>
<comment type="similarity">
    <text evidence="1 4">Belongs to the bacterial histone-like protein family.</text>
</comment>
<evidence type="ECO:0000256" key="1">
    <source>
        <dbReference type="ARBA" id="ARBA00010529"/>
    </source>
</evidence>
<dbReference type="PANTHER" id="PTHR33175:SF3">
    <property type="entry name" value="DNA-BINDING PROTEIN HU-BETA"/>
    <property type="match status" value="1"/>
</dbReference>
<dbReference type="PRINTS" id="PR01727">
    <property type="entry name" value="DNABINDINGHU"/>
</dbReference>
<dbReference type="EMBL" id="MQWB01000001">
    <property type="protein sequence ID" value="OZC03136.1"/>
    <property type="molecule type" value="Genomic_DNA"/>
</dbReference>
<dbReference type="InterPro" id="IPR020816">
    <property type="entry name" value="Histone-like_DNA-bd_CS"/>
</dbReference>
<dbReference type="AlphaFoldDB" id="A0A259TZM5"/>
<dbReference type="OrthoDB" id="9799835at2"/>
<evidence type="ECO:0000313" key="6">
    <source>
        <dbReference type="Proteomes" id="UP000216446"/>
    </source>
</evidence>
<dbReference type="PANTHER" id="PTHR33175">
    <property type="entry name" value="DNA-BINDING PROTEIN HU"/>
    <property type="match status" value="1"/>
</dbReference>
<dbReference type="PROSITE" id="PS00045">
    <property type="entry name" value="HISTONE_LIKE"/>
    <property type="match status" value="1"/>
</dbReference>
<comment type="caution">
    <text evidence="5">The sequence shown here is derived from an EMBL/GenBank/DDBJ whole genome shotgun (WGS) entry which is preliminary data.</text>
</comment>
<dbReference type="SMART" id="SM00411">
    <property type="entry name" value="BHL"/>
    <property type="match status" value="1"/>
</dbReference>
<dbReference type="Pfam" id="PF00216">
    <property type="entry name" value="Bac_DNA_binding"/>
    <property type="match status" value="1"/>
</dbReference>
<keyword evidence="3" id="KW-0238">DNA-binding</keyword>